<organism evidence="1 2">
    <name type="scientific">Fusarium zealandicum</name>
    <dbReference type="NCBI Taxonomy" id="1053134"/>
    <lineage>
        <taxon>Eukaryota</taxon>
        <taxon>Fungi</taxon>
        <taxon>Dikarya</taxon>
        <taxon>Ascomycota</taxon>
        <taxon>Pezizomycotina</taxon>
        <taxon>Sordariomycetes</taxon>
        <taxon>Hypocreomycetidae</taxon>
        <taxon>Hypocreales</taxon>
        <taxon>Nectriaceae</taxon>
        <taxon>Fusarium</taxon>
        <taxon>Fusarium staphyleae species complex</taxon>
    </lineage>
</organism>
<name>A0A8H4XL82_9HYPO</name>
<reference evidence="1" key="1">
    <citation type="journal article" date="2020" name="BMC Genomics">
        <title>Correction to: Identification and distribution of gene clusters required for synthesis of sphingolipid metabolism inhibitors in diverse species of the filamentous fungus Fusarium.</title>
        <authorList>
            <person name="Kim H.S."/>
            <person name="Lohmar J.M."/>
            <person name="Busman M."/>
            <person name="Brown D.W."/>
            <person name="Naumann T.A."/>
            <person name="Divon H.H."/>
            <person name="Lysoe E."/>
            <person name="Uhlig S."/>
            <person name="Proctor R.H."/>
        </authorList>
    </citation>
    <scope>NUCLEOTIDE SEQUENCE</scope>
    <source>
        <strain evidence="1">NRRL 22465</strain>
    </source>
</reference>
<dbReference type="EMBL" id="JABEYC010000274">
    <property type="protein sequence ID" value="KAF4979830.1"/>
    <property type="molecule type" value="Genomic_DNA"/>
</dbReference>
<comment type="caution">
    <text evidence="1">The sequence shown here is derived from an EMBL/GenBank/DDBJ whole genome shotgun (WGS) entry which is preliminary data.</text>
</comment>
<keyword evidence="2" id="KW-1185">Reference proteome</keyword>
<sequence>MASKRASLANPRLRFSVLYLALSQPTCRSGLGSLLPCNPKGCTEGIQSLESRCRIYRGGHGSSPPIAAPAIFIIPFVFDTSSLLGYLKDVRQAFAKTTTFPARPADSTISNAIGRRLTLARPLFGFLLDASLLAAQVAAPPRIESPHHPIIPSSHHPIDKQPLNPIFPPQCPSGVSFRHLPR</sequence>
<protein>
    <submittedName>
        <fullName evidence="1">Uncharacterized protein</fullName>
    </submittedName>
</protein>
<dbReference type="AlphaFoldDB" id="A0A8H4XL82"/>
<accession>A0A8H4XL82</accession>
<proteinExistence type="predicted"/>
<evidence type="ECO:0000313" key="2">
    <source>
        <dbReference type="Proteomes" id="UP000635477"/>
    </source>
</evidence>
<reference evidence="1" key="2">
    <citation type="submission" date="2020-05" db="EMBL/GenBank/DDBJ databases">
        <authorList>
            <person name="Kim H.-S."/>
            <person name="Proctor R.H."/>
            <person name="Brown D.W."/>
        </authorList>
    </citation>
    <scope>NUCLEOTIDE SEQUENCE</scope>
    <source>
        <strain evidence="1">NRRL 22465</strain>
    </source>
</reference>
<gene>
    <name evidence="1" type="ORF">FZEAL_4046</name>
</gene>
<evidence type="ECO:0000313" key="1">
    <source>
        <dbReference type="EMBL" id="KAF4979830.1"/>
    </source>
</evidence>
<dbReference type="Proteomes" id="UP000635477">
    <property type="component" value="Unassembled WGS sequence"/>
</dbReference>